<name>A0A0S3SPC3_PHAAN</name>
<keyword evidence="3" id="KW-1185">Reference proteome</keyword>
<gene>
    <name evidence="2" type="primary">Vigan.08G131300</name>
    <name evidence="2" type="ORF">VIGAN_08131300</name>
</gene>
<sequence>MIEFTATASFGLTCSIHGFTSSSRHAATPRNVNRTFTECASSASRAPISRSVSRSSGEGGPTPVSLSDGGPPGRSASACMRAGHWSPCIRLKSMTWTQSWPLNASRIAWFAVKCANFR</sequence>
<protein>
    <submittedName>
        <fullName evidence="2">Uncharacterized protein</fullName>
    </submittedName>
</protein>
<organism evidence="2 3">
    <name type="scientific">Vigna angularis var. angularis</name>
    <dbReference type="NCBI Taxonomy" id="157739"/>
    <lineage>
        <taxon>Eukaryota</taxon>
        <taxon>Viridiplantae</taxon>
        <taxon>Streptophyta</taxon>
        <taxon>Embryophyta</taxon>
        <taxon>Tracheophyta</taxon>
        <taxon>Spermatophyta</taxon>
        <taxon>Magnoliopsida</taxon>
        <taxon>eudicotyledons</taxon>
        <taxon>Gunneridae</taxon>
        <taxon>Pentapetalae</taxon>
        <taxon>rosids</taxon>
        <taxon>fabids</taxon>
        <taxon>Fabales</taxon>
        <taxon>Fabaceae</taxon>
        <taxon>Papilionoideae</taxon>
        <taxon>50 kb inversion clade</taxon>
        <taxon>NPAAA clade</taxon>
        <taxon>indigoferoid/millettioid clade</taxon>
        <taxon>Phaseoleae</taxon>
        <taxon>Vigna</taxon>
    </lineage>
</organism>
<evidence type="ECO:0000313" key="2">
    <source>
        <dbReference type="EMBL" id="BAT94692.1"/>
    </source>
</evidence>
<feature type="region of interest" description="Disordered" evidence="1">
    <location>
        <begin position="43"/>
        <end position="78"/>
    </location>
</feature>
<proteinExistence type="predicted"/>
<feature type="compositionally biased region" description="Low complexity" evidence="1">
    <location>
        <begin position="43"/>
        <end position="56"/>
    </location>
</feature>
<dbReference type="EMBL" id="AP015041">
    <property type="protein sequence ID" value="BAT94692.1"/>
    <property type="molecule type" value="Genomic_DNA"/>
</dbReference>
<evidence type="ECO:0000256" key="1">
    <source>
        <dbReference type="SAM" id="MobiDB-lite"/>
    </source>
</evidence>
<dbReference type="Proteomes" id="UP000291084">
    <property type="component" value="Chromosome 8"/>
</dbReference>
<accession>A0A0S3SPC3</accession>
<dbReference type="AlphaFoldDB" id="A0A0S3SPC3"/>
<reference evidence="2 3" key="1">
    <citation type="journal article" date="2015" name="Sci. Rep.">
        <title>The power of single molecule real-time sequencing technology in the de novo assembly of a eukaryotic genome.</title>
        <authorList>
            <person name="Sakai H."/>
            <person name="Naito K."/>
            <person name="Ogiso-Tanaka E."/>
            <person name="Takahashi Y."/>
            <person name="Iseki K."/>
            <person name="Muto C."/>
            <person name="Satou K."/>
            <person name="Teruya K."/>
            <person name="Shiroma A."/>
            <person name="Shimoji M."/>
            <person name="Hirano T."/>
            <person name="Itoh T."/>
            <person name="Kaga A."/>
            <person name="Tomooka N."/>
        </authorList>
    </citation>
    <scope>NUCLEOTIDE SEQUENCE [LARGE SCALE GENOMIC DNA]</scope>
    <source>
        <strain evidence="3">cv. Shumari</strain>
    </source>
</reference>
<evidence type="ECO:0000313" key="3">
    <source>
        <dbReference type="Proteomes" id="UP000291084"/>
    </source>
</evidence>